<reference evidence="3 4" key="1">
    <citation type="submission" date="2019-01" db="EMBL/GenBank/DDBJ databases">
        <title>Draft Genome and Complete Hox-Cluster Characterization of the Sterlet Sturgeon (Acipenser ruthenus).</title>
        <authorList>
            <person name="Wei Q."/>
        </authorList>
    </citation>
    <scope>NUCLEOTIDE SEQUENCE [LARGE SCALE GENOMIC DNA]</scope>
    <source>
        <strain evidence="3">WHYD16114868_AA</strain>
        <tissue evidence="3">Blood</tissue>
    </source>
</reference>
<dbReference type="EMBL" id="SCEB01004965">
    <property type="protein sequence ID" value="RXM93227.1"/>
    <property type="molecule type" value="Genomic_DNA"/>
</dbReference>
<comment type="caution">
    <text evidence="3">The sequence shown here is derived from an EMBL/GenBank/DDBJ whole genome shotgun (WGS) entry which is preliminary data.</text>
</comment>
<protein>
    <recommendedName>
        <fullName evidence="5">Protein huluwa</fullName>
    </recommendedName>
</protein>
<proteinExistence type="predicted"/>
<dbReference type="AlphaFoldDB" id="A0A444UYJ7"/>
<keyword evidence="2" id="KW-0812">Transmembrane</keyword>
<keyword evidence="2" id="KW-1133">Transmembrane helix</keyword>
<feature type="region of interest" description="Disordered" evidence="1">
    <location>
        <begin position="194"/>
        <end position="216"/>
    </location>
</feature>
<gene>
    <name evidence="3" type="ORF">EOD39_19307</name>
</gene>
<evidence type="ECO:0000256" key="1">
    <source>
        <dbReference type="SAM" id="MobiDB-lite"/>
    </source>
</evidence>
<evidence type="ECO:0008006" key="5">
    <source>
        <dbReference type="Google" id="ProtNLM"/>
    </source>
</evidence>
<feature type="transmembrane region" description="Helical" evidence="2">
    <location>
        <begin position="32"/>
        <end position="57"/>
    </location>
</feature>
<name>A0A444UYJ7_ACIRT</name>
<keyword evidence="2" id="KW-0472">Membrane</keyword>
<feature type="compositionally biased region" description="Polar residues" evidence="1">
    <location>
        <begin position="74"/>
        <end position="89"/>
    </location>
</feature>
<organism evidence="3 4">
    <name type="scientific">Acipenser ruthenus</name>
    <name type="common">Sterlet sturgeon</name>
    <dbReference type="NCBI Taxonomy" id="7906"/>
    <lineage>
        <taxon>Eukaryota</taxon>
        <taxon>Metazoa</taxon>
        <taxon>Chordata</taxon>
        <taxon>Craniata</taxon>
        <taxon>Vertebrata</taxon>
        <taxon>Euteleostomi</taxon>
        <taxon>Actinopterygii</taxon>
        <taxon>Chondrostei</taxon>
        <taxon>Acipenseriformes</taxon>
        <taxon>Acipenseridae</taxon>
        <taxon>Acipenser</taxon>
    </lineage>
</organism>
<feature type="region of interest" description="Disordered" evidence="1">
    <location>
        <begin position="68"/>
        <end position="182"/>
    </location>
</feature>
<evidence type="ECO:0000256" key="2">
    <source>
        <dbReference type="SAM" id="Phobius"/>
    </source>
</evidence>
<sequence length="339" mass="37286">MSQLDPALLSGGLGPSNPPILDERLPVSSLSLLILLLIPCVVLLLLFNCVILGYKLISWKKKRRRRRRLREQPSFLSPSTEFSTLSRTPKLSEEPSFANNAGPGPIRPPGRIRPASSAHSSGENRGEPGPRGRAYKPDGTAGEGSGSLRPPSTILAVLSTTASTTRAELPRRTQVHTNSSSDWRAGVHQIVPFSSDSETERPHPVPPNSPEITVQRGLPGTRQMHRSSTMRLHNERHIRIMSPPVDSVRFECASSIPREENGFVHSGNSSTLGPGLDSDFGASAGISLRILSSDSESCSSVLWASGLEWDYYDPGYNRRKQMRKHMEQLPVLCSRQYWV</sequence>
<evidence type="ECO:0000313" key="4">
    <source>
        <dbReference type="Proteomes" id="UP000289886"/>
    </source>
</evidence>
<dbReference type="Proteomes" id="UP000289886">
    <property type="component" value="Unassembled WGS sequence"/>
</dbReference>
<evidence type="ECO:0000313" key="3">
    <source>
        <dbReference type="EMBL" id="RXM93227.1"/>
    </source>
</evidence>
<keyword evidence="4" id="KW-1185">Reference proteome</keyword>
<accession>A0A444UYJ7</accession>